<dbReference type="AlphaFoldDB" id="A0A3M8S7D7"/>
<dbReference type="OrthoDB" id="6979325at2"/>
<dbReference type="InterPro" id="IPR026889">
    <property type="entry name" value="Zn_Tnp"/>
</dbReference>
<dbReference type="InterPro" id="IPR007069">
    <property type="entry name" value="Transposase_32"/>
</dbReference>
<dbReference type="Pfam" id="PF04986">
    <property type="entry name" value="Y2_Tnp"/>
    <property type="match status" value="1"/>
</dbReference>
<sequence length="369" mass="42099">MIRLAQVIDTFEADFLAQYRDRLTSDHHRALAAMKQCRTEASPKMQVQCTECDHRKLVPHSCGHRHCPHCQHHESQQWLERQMQKQVPAEYFLLTFTLPSEFRALSWAHPRVVYDLLMRCAWETVRTFSHNDKQLQGTPGAIAVLHTNTRRLDYHPHVHLIMPAAAVDGQRKQWRTKRRSKAKGGYLFNHKALAKVFRAKLLASIEAAGLTLPDHYPMTWVVDCKSVGTGEKALIYLGRYLYRGVIAEKDILACTASQVSFRYRNGKTVKLERRTVSGAQFLWLVLQHVLPKGFRRARNFGFLHPNCKRLIDLLHVLLRFAPGRAAAWVKQRAPILCACCGAVMMIVRTRIRSGCSGGMPTPIAPEGAH</sequence>
<dbReference type="GO" id="GO:0006313">
    <property type="term" value="P:DNA transposition"/>
    <property type="evidence" value="ECO:0007669"/>
    <property type="project" value="InterPro"/>
</dbReference>
<dbReference type="PANTHER" id="PTHR37023">
    <property type="entry name" value="TRANSPOSASE"/>
    <property type="match status" value="1"/>
</dbReference>
<feature type="domain" description="Transposase IS801/IS1294" evidence="1">
    <location>
        <begin position="140"/>
        <end position="307"/>
    </location>
</feature>
<dbReference type="Pfam" id="PF14319">
    <property type="entry name" value="Zn_Tnp_IS91"/>
    <property type="match status" value="1"/>
</dbReference>
<dbReference type="RefSeq" id="WP_123101209.1">
    <property type="nucleotide sequence ID" value="NZ_CP127527.1"/>
</dbReference>
<evidence type="ECO:0000259" key="2">
    <source>
        <dbReference type="Pfam" id="PF14319"/>
    </source>
</evidence>
<dbReference type="EMBL" id="RIZI01000046">
    <property type="protein sequence ID" value="RNF76917.1"/>
    <property type="molecule type" value="Genomic_DNA"/>
</dbReference>
<gene>
    <name evidence="3" type="ORF">EC580_00390</name>
</gene>
<evidence type="ECO:0000259" key="1">
    <source>
        <dbReference type="Pfam" id="PF04986"/>
    </source>
</evidence>
<evidence type="ECO:0000313" key="3">
    <source>
        <dbReference type="EMBL" id="RNF76917.1"/>
    </source>
</evidence>
<dbReference type="GO" id="GO:0004803">
    <property type="term" value="F:transposase activity"/>
    <property type="evidence" value="ECO:0007669"/>
    <property type="project" value="InterPro"/>
</dbReference>
<name>A0A3M8S7D7_9PROT</name>
<accession>A0A3M8S7D7</accession>
<organism evidence="3">
    <name type="scientific">Acidithiobacillus sulfuriphilus</name>
    <dbReference type="NCBI Taxonomy" id="1867749"/>
    <lineage>
        <taxon>Bacteria</taxon>
        <taxon>Pseudomonadati</taxon>
        <taxon>Pseudomonadota</taxon>
        <taxon>Acidithiobacillia</taxon>
        <taxon>Acidithiobacillales</taxon>
        <taxon>Acidithiobacillaceae</taxon>
        <taxon>Acidithiobacillus</taxon>
    </lineage>
</organism>
<proteinExistence type="predicted"/>
<protein>
    <submittedName>
        <fullName evidence="3">Transposase</fullName>
    </submittedName>
</protein>
<feature type="domain" description="Transposase zinc-binding" evidence="2">
    <location>
        <begin position="9"/>
        <end position="98"/>
    </location>
</feature>
<dbReference type="PANTHER" id="PTHR37023:SF1">
    <property type="entry name" value="ISSOD25 TRANSPOSASE TNPA_ISSOD25"/>
    <property type="match status" value="1"/>
</dbReference>
<reference evidence="3" key="1">
    <citation type="submission" date="2018-10" db="EMBL/GenBank/DDBJ databases">
        <title>Acidithiobacillus sulfuriphilus sp. nov.: an extremely acidophilic sulfur-oxidizing chemolithotroph isolated from a neutral pH environment.</title>
        <authorList>
            <person name="Falagan C."/>
            <person name="Moya-Beltran A."/>
            <person name="Quatrini R."/>
            <person name="Johnson D.B."/>
        </authorList>
    </citation>
    <scope>NUCLEOTIDE SEQUENCE [LARGE SCALE GENOMIC DNA]</scope>
    <source>
        <strain evidence="3">CJ-2</strain>
    </source>
</reference>
<comment type="caution">
    <text evidence="3">The sequence shown here is derived from an EMBL/GenBank/DDBJ whole genome shotgun (WGS) entry which is preliminary data.</text>
</comment>
<dbReference type="GO" id="GO:0003677">
    <property type="term" value="F:DNA binding"/>
    <property type="evidence" value="ECO:0007669"/>
    <property type="project" value="InterPro"/>
</dbReference>